<evidence type="ECO:0000313" key="12">
    <source>
        <dbReference type="Proteomes" id="UP000305751"/>
    </source>
</evidence>
<dbReference type="InterPro" id="IPR002104">
    <property type="entry name" value="Integrase_catalytic"/>
</dbReference>
<reference evidence="9 11" key="1">
    <citation type="submission" date="2018-09" db="EMBL/GenBank/DDBJ databases">
        <title>Murine metabolic-syndrome-specific gut microbial biobank.</title>
        <authorList>
            <person name="Liu C."/>
        </authorList>
    </citation>
    <scope>NUCLEOTIDE SEQUENCE [LARGE SCALE GENOMIC DNA]</scope>
    <source>
        <strain evidence="9 11">0.1X-D8-26</strain>
    </source>
</reference>
<feature type="domain" description="Core-binding (CB)" evidence="7">
    <location>
        <begin position="5"/>
        <end position="97"/>
    </location>
</feature>
<keyword evidence="12" id="KW-1185">Reference proteome</keyword>
<evidence type="ECO:0000313" key="10">
    <source>
        <dbReference type="EMBL" id="TGX96266.1"/>
    </source>
</evidence>
<keyword evidence="2" id="KW-0229">DNA integration</keyword>
<dbReference type="PROSITE" id="PS51900">
    <property type="entry name" value="CB"/>
    <property type="match status" value="1"/>
</dbReference>
<dbReference type="AlphaFoldDB" id="A0A3L7YVV9"/>
<evidence type="ECO:0000256" key="5">
    <source>
        <dbReference type="PROSITE-ProRule" id="PRU01248"/>
    </source>
</evidence>
<sequence>MDTYKNFTRSLEAFFQQYLIKERGASQQTVRAYGEAFKAYLEYNKTLDIKPQNITLRNFTRSHISSFLNWIEEEKKNSISSRNQRLSAMRSFACFLIMDDPLHICQWIEVRQIPAKRGATEIVKHLSVDGMAAILRQIDTSTPTGRRNLAMLSLLYNSGTRVQELIDLTPICIRFEKPYSVVVKGKGNKKRLVPLDEPIMELLKNYLDETGLCRPGKERHPLFFNAQGGQLSTPGVTYIIKKYADMARFDNPQLIPEKVSPHVFRHSRAMHLLQSGVQPIYIRDFLGHVSVQTTEIYARVSRKQKDEAIANAYRDVGIKNPEPKLWEKDDELLDFLSNLCSKR</sequence>
<evidence type="ECO:0000259" key="6">
    <source>
        <dbReference type="PROSITE" id="PS51898"/>
    </source>
</evidence>
<dbReference type="Proteomes" id="UP000305751">
    <property type="component" value="Unassembled WGS sequence"/>
</dbReference>
<dbReference type="GO" id="GO:0015074">
    <property type="term" value="P:DNA integration"/>
    <property type="evidence" value="ECO:0007669"/>
    <property type="project" value="UniProtKB-KW"/>
</dbReference>
<dbReference type="EMBL" id="BLLS01000103">
    <property type="protein sequence ID" value="GFH87555.1"/>
    <property type="molecule type" value="Genomic_DNA"/>
</dbReference>
<dbReference type="InterPro" id="IPR050090">
    <property type="entry name" value="Tyrosine_recombinase_XerCD"/>
</dbReference>
<evidence type="ECO:0000256" key="2">
    <source>
        <dbReference type="ARBA" id="ARBA00022908"/>
    </source>
</evidence>
<dbReference type="Proteomes" id="UP000267159">
    <property type="component" value="Unassembled WGS sequence"/>
</dbReference>
<reference evidence="10 12" key="2">
    <citation type="submission" date="2019-04" db="EMBL/GenBank/DDBJ databases">
        <title>Microbes associate with the intestines of laboratory mice.</title>
        <authorList>
            <person name="Navarre W."/>
            <person name="Wong E."/>
            <person name="Huang K."/>
            <person name="Tropini C."/>
            <person name="Ng K."/>
            <person name="Yu B."/>
        </authorList>
    </citation>
    <scope>NUCLEOTIDE SEQUENCE [LARGE SCALE GENOMIC DNA]</scope>
    <source>
        <strain evidence="10 12">NM70_E10</strain>
    </source>
</reference>
<name>A0A3L7YVV9_9BACE</name>
<protein>
    <submittedName>
        <fullName evidence="9">Integrase</fullName>
    </submittedName>
    <submittedName>
        <fullName evidence="8">Tyrosine recombinase XerD</fullName>
    </submittedName>
</protein>
<dbReference type="InterPro" id="IPR010998">
    <property type="entry name" value="Integrase_recombinase_N"/>
</dbReference>
<dbReference type="InterPro" id="IPR044068">
    <property type="entry name" value="CB"/>
</dbReference>
<organism evidence="9 11">
    <name type="scientific">Bacteroides acidifaciens</name>
    <dbReference type="NCBI Taxonomy" id="85831"/>
    <lineage>
        <taxon>Bacteria</taxon>
        <taxon>Pseudomonadati</taxon>
        <taxon>Bacteroidota</taxon>
        <taxon>Bacteroidia</taxon>
        <taxon>Bacteroidales</taxon>
        <taxon>Bacteroidaceae</taxon>
        <taxon>Bacteroides</taxon>
    </lineage>
</organism>
<dbReference type="Gene3D" id="1.10.150.130">
    <property type="match status" value="1"/>
</dbReference>
<comment type="caution">
    <text evidence="9">The sequence shown here is derived from an EMBL/GenBank/DDBJ whole genome shotgun (WGS) entry which is preliminary data.</text>
</comment>
<dbReference type="SUPFAM" id="SSF56349">
    <property type="entry name" value="DNA breaking-rejoining enzymes"/>
    <property type="match status" value="1"/>
</dbReference>
<reference evidence="8 13" key="3">
    <citation type="journal article" date="2020" name="Microbiome">
        <title>Single-cell genomics of uncultured bacteria reveals dietary fiber responders in the mouse gut microbiota.</title>
        <authorList>
            <person name="Chijiiwa R."/>
            <person name="Hosokawa M."/>
            <person name="Kogawa M."/>
            <person name="Nishikawa Y."/>
            <person name="Ide K."/>
            <person name="Sakanashi C."/>
            <person name="Takahashi K."/>
            <person name="Takeyama H."/>
        </authorList>
    </citation>
    <scope>NUCLEOTIDE SEQUENCE [LARGE SCALE GENOMIC DNA]</scope>
    <source>
        <strain evidence="8">IMSAGC_001</strain>
    </source>
</reference>
<evidence type="ECO:0000313" key="9">
    <source>
        <dbReference type="EMBL" id="RLT78250.1"/>
    </source>
</evidence>
<evidence type="ECO:0000259" key="7">
    <source>
        <dbReference type="PROSITE" id="PS51900"/>
    </source>
</evidence>
<proteinExistence type="inferred from homology"/>
<dbReference type="PANTHER" id="PTHR30349:SF41">
    <property type="entry name" value="INTEGRASE_RECOMBINASE PROTEIN MJ0367-RELATED"/>
    <property type="match status" value="1"/>
</dbReference>
<evidence type="ECO:0000256" key="4">
    <source>
        <dbReference type="ARBA" id="ARBA00023172"/>
    </source>
</evidence>
<feature type="domain" description="Tyr recombinase" evidence="6">
    <location>
        <begin position="121"/>
        <end position="310"/>
    </location>
</feature>
<keyword evidence="3 5" id="KW-0238">DNA-binding</keyword>
<dbReference type="RefSeq" id="WP_121767517.1">
    <property type="nucleotide sequence ID" value="NZ_BLLS01000103.1"/>
</dbReference>
<dbReference type="GeneID" id="82152618"/>
<keyword evidence="4" id="KW-0233">DNA recombination</keyword>
<comment type="similarity">
    <text evidence="1">Belongs to the 'phage' integrase family.</text>
</comment>
<dbReference type="PROSITE" id="PS51898">
    <property type="entry name" value="TYR_RECOMBINASE"/>
    <property type="match status" value="1"/>
</dbReference>
<dbReference type="Pfam" id="PF00589">
    <property type="entry name" value="Phage_integrase"/>
    <property type="match status" value="1"/>
</dbReference>
<dbReference type="GO" id="GO:0003677">
    <property type="term" value="F:DNA binding"/>
    <property type="evidence" value="ECO:0007669"/>
    <property type="project" value="UniProtKB-UniRule"/>
</dbReference>
<dbReference type="GO" id="GO:0006310">
    <property type="term" value="P:DNA recombination"/>
    <property type="evidence" value="ECO:0007669"/>
    <property type="project" value="UniProtKB-KW"/>
</dbReference>
<accession>A0A3L7YVV9</accession>
<gene>
    <name evidence="8" type="primary">xerD_6</name>
    <name evidence="9" type="ORF">D7Y07_20350</name>
    <name evidence="10" type="ORF">E5356_20020</name>
    <name evidence="8" type="ORF">IMSAGC001_02981</name>
</gene>
<evidence type="ECO:0000313" key="13">
    <source>
        <dbReference type="Proteomes" id="UP000491181"/>
    </source>
</evidence>
<dbReference type="Gene3D" id="1.10.443.10">
    <property type="entry name" value="Intergrase catalytic core"/>
    <property type="match status" value="1"/>
</dbReference>
<evidence type="ECO:0000313" key="11">
    <source>
        <dbReference type="Proteomes" id="UP000267159"/>
    </source>
</evidence>
<dbReference type="EMBL" id="SRZA01000132">
    <property type="protein sequence ID" value="TGX96266.1"/>
    <property type="molecule type" value="Genomic_DNA"/>
</dbReference>
<dbReference type="InterPro" id="IPR004107">
    <property type="entry name" value="Integrase_SAM-like_N"/>
</dbReference>
<evidence type="ECO:0000256" key="3">
    <source>
        <dbReference type="ARBA" id="ARBA00023125"/>
    </source>
</evidence>
<dbReference type="Proteomes" id="UP000491181">
    <property type="component" value="Unassembled WGS sequence"/>
</dbReference>
<dbReference type="InterPro" id="IPR013762">
    <property type="entry name" value="Integrase-like_cat_sf"/>
</dbReference>
<dbReference type="InterPro" id="IPR011010">
    <property type="entry name" value="DNA_brk_join_enz"/>
</dbReference>
<dbReference type="EMBL" id="RAZM01000145">
    <property type="protein sequence ID" value="RLT78250.1"/>
    <property type="molecule type" value="Genomic_DNA"/>
</dbReference>
<dbReference type="Pfam" id="PF02899">
    <property type="entry name" value="Phage_int_SAM_1"/>
    <property type="match status" value="1"/>
</dbReference>
<dbReference type="PANTHER" id="PTHR30349">
    <property type="entry name" value="PHAGE INTEGRASE-RELATED"/>
    <property type="match status" value="1"/>
</dbReference>
<evidence type="ECO:0000313" key="8">
    <source>
        <dbReference type="EMBL" id="GFH87555.1"/>
    </source>
</evidence>
<evidence type="ECO:0000256" key="1">
    <source>
        <dbReference type="ARBA" id="ARBA00008857"/>
    </source>
</evidence>